<dbReference type="Proteomes" id="UP000193560">
    <property type="component" value="Unassembled WGS sequence"/>
</dbReference>
<evidence type="ECO:0000313" key="2">
    <source>
        <dbReference type="EMBL" id="ORZ15251.1"/>
    </source>
</evidence>
<protein>
    <recommendedName>
        <fullName evidence="4">NET domain-containing protein</fullName>
    </recommendedName>
</protein>
<feature type="compositionally biased region" description="Acidic residues" evidence="1">
    <location>
        <begin position="440"/>
        <end position="452"/>
    </location>
</feature>
<sequence>MGGVTIAPQPTKSDNDAFLTSFNANPTSSFETQSDMESLLPSHGWPMEDLTGEVQDLMLRESMNWLPWMDDTNHSVKTGSPLENLDTQLLAQTLQLDGLFGQDLNFGSFDEAGSSLLYDEFTFDPSPVSSQDQQQPYEEVLEQQTHNYAVPVSPQACENKTLGMATEKDDDSSTDDDDDNDESEDDDSDDEQAGPVSVLTTTYMYLPKRQVEEALLNKITHHMHPDKLPGILSIVSSSTDGDDDQVVGEEVEIDLSCLMREQLVRVMLYVDACIAEQQGGPTVKLDQYLVGDSNSGNSSSRKTAKEKRRTMPPAADDGPLSMAALTKKSRSSRKQNLPKTSTATKPKRRRTRRKQQPQGIASTRPTRRAALHKRRMLEDMLLIPSDDDDVNDGSDQQVMVTYGEEEMDFKVVENQTIVHQPLHVTHSSSYGVGGGLSIETNDDDDDEEIDIM</sequence>
<accession>A0A1X2IEW5</accession>
<evidence type="ECO:0000313" key="3">
    <source>
        <dbReference type="Proteomes" id="UP000193560"/>
    </source>
</evidence>
<feature type="region of interest" description="Disordered" evidence="1">
    <location>
        <begin position="286"/>
        <end position="369"/>
    </location>
</feature>
<dbReference type="AlphaFoldDB" id="A0A1X2IEW5"/>
<gene>
    <name evidence="2" type="ORF">BCR42DRAFT_416727</name>
</gene>
<name>A0A1X2IEW5_9FUNG</name>
<feature type="compositionally biased region" description="Acidic residues" evidence="1">
    <location>
        <begin position="168"/>
        <end position="192"/>
    </location>
</feature>
<dbReference type="EMBL" id="MCGE01000013">
    <property type="protein sequence ID" value="ORZ15251.1"/>
    <property type="molecule type" value="Genomic_DNA"/>
</dbReference>
<comment type="caution">
    <text evidence="2">The sequence shown here is derived from an EMBL/GenBank/DDBJ whole genome shotgun (WGS) entry which is preliminary data.</text>
</comment>
<reference evidence="2 3" key="1">
    <citation type="submission" date="2016-07" db="EMBL/GenBank/DDBJ databases">
        <title>Pervasive Adenine N6-methylation of Active Genes in Fungi.</title>
        <authorList>
            <consortium name="DOE Joint Genome Institute"/>
            <person name="Mondo S.J."/>
            <person name="Dannebaum R.O."/>
            <person name="Kuo R.C."/>
            <person name="Labutti K."/>
            <person name="Haridas S."/>
            <person name="Kuo A."/>
            <person name="Salamov A."/>
            <person name="Ahrendt S.R."/>
            <person name="Lipzen A."/>
            <person name="Sullivan W."/>
            <person name="Andreopoulos W.B."/>
            <person name="Clum A."/>
            <person name="Lindquist E."/>
            <person name="Daum C."/>
            <person name="Ramamoorthy G.K."/>
            <person name="Gryganskyi A."/>
            <person name="Culley D."/>
            <person name="Magnuson J.K."/>
            <person name="James T.Y."/>
            <person name="O'Malley M.A."/>
            <person name="Stajich J.E."/>
            <person name="Spatafora J.W."/>
            <person name="Visel A."/>
            <person name="Grigoriev I.V."/>
        </authorList>
    </citation>
    <scope>NUCLEOTIDE SEQUENCE [LARGE SCALE GENOMIC DNA]</scope>
    <source>
        <strain evidence="2 3">NRRL 1336</strain>
    </source>
</reference>
<organism evidence="2 3">
    <name type="scientific">Absidia repens</name>
    <dbReference type="NCBI Taxonomy" id="90262"/>
    <lineage>
        <taxon>Eukaryota</taxon>
        <taxon>Fungi</taxon>
        <taxon>Fungi incertae sedis</taxon>
        <taxon>Mucoromycota</taxon>
        <taxon>Mucoromycotina</taxon>
        <taxon>Mucoromycetes</taxon>
        <taxon>Mucorales</taxon>
        <taxon>Cunninghamellaceae</taxon>
        <taxon>Absidia</taxon>
    </lineage>
</organism>
<feature type="compositionally biased region" description="Polar residues" evidence="1">
    <location>
        <begin position="292"/>
        <end position="301"/>
    </location>
</feature>
<proteinExistence type="predicted"/>
<evidence type="ECO:0008006" key="4">
    <source>
        <dbReference type="Google" id="ProtNLM"/>
    </source>
</evidence>
<feature type="region of interest" description="Disordered" evidence="1">
    <location>
        <begin position="164"/>
        <end position="196"/>
    </location>
</feature>
<feature type="region of interest" description="Disordered" evidence="1">
    <location>
        <begin position="425"/>
        <end position="452"/>
    </location>
</feature>
<feature type="compositionally biased region" description="Basic residues" evidence="1">
    <location>
        <begin position="345"/>
        <end position="355"/>
    </location>
</feature>
<keyword evidence="3" id="KW-1185">Reference proteome</keyword>
<dbReference type="STRING" id="90262.A0A1X2IEW5"/>
<dbReference type="OrthoDB" id="2416617at2759"/>
<evidence type="ECO:0000256" key="1">
    <source>
        <dbReference type="SAM" id="MobiDB-lite"/>
    </source>
</evidence>